<evidence type="ECO:0000256" key="1">
    <source>
        <dbReference type="SAM" id="MobiDB-lite"/>
    </source>
</evidence>
<dbReference type="AlphaFoldDB" id="A0A0D2P458"/>
<reference evidence="2" key="2">
    <citation type="submission" date="2014-04" db="EMBL/GenBank/DDBJ databases">
        <title>Evolutionary Origins and Diversification of the Mycorrhizal Mutualists.</title>
        <authorList>
            <consortium name="DOE Joint Genome Institute"/>
            <person name="Kohler A."/>
            <person name="Kuo A."/>
            <person name="Nagy L.G."/>
            <person name="Floudas D."/>
            <person name="Copeland A."/>
            <person name="Barry K.W."/>
            <person name="Cichocki N."/>
            <person name="Veneault-Fourrey C."/>
            <person name="LaButti K."/>
            <person name="Lindquist E.A."/>
            <person name="Lipzen A."/>
            <person name="Lundell T."/>
            <person name="Morin E."/>
            <person name="Murat C."/>
            <person name="Riley R."/>
            <person name="Ohm R."/>
            <person name="Sun H."/>
            <person name="Tunlid A."/>
            <person name="Henrissat B."/>
            <person name="Grigoriev I.V."/>
            <person name="Hibbett D.S."/>
            <person name="Martin F."/>
            <person name="Consortium M.G."/>
        </authorList>
    </citation>
    <scope>NUCLEOTIDE SEQUENCE [LARGE SCALE GENOMIC DNA]</scope>
    <source>
        <strain evidence="2">FD-334 SS-4</strain>
    </source>
</reference>
<keyword evidence="4" id="KW-1185">Reference proteome</keyword>
<evidence type="ECO:0000313" key="4">
    <source>
        <dbReference type="Proteomes" id="UP000054270"/>
    </source>
</evidence>
<feature type="compositionally biased region" description="Low complexity" evidence="1">
    <location>
        <begin position="67"/>
        <end position="76"/>
    </location>
</feature>
<protein>
    <submittedName>
        <fullName evidence="2">Uncharacterized protein</fullName>
    </submittedName>
</protein>
<dbReference type="EMBL" id="KN817644">
    <property type="protein sequence ID" value="KJA15426.1"/>
    <property type="molecule type" value="Genomic_DNA"/>
</dbReference>
<gene>
    <name evidence="3" type="ORF">HYPSUDRAFT_58786</name>
    <name evidence="2" type="ORF">HYPSUDRAFT_58883</name>
</gene>
<dbReference type="Proteomes" id="UP000054270">
    <property type="component" value="Unassembled WGS sequence"/>
</dbReference>
<organism evidence="2 4">
    <name type="scientific">Hypholoma sublateritium (strain FD-334 SS-4)</name>
    <dbReference type="NCBI Taxonomy" id="945553"/>
    <lineage>
        <taxon>Eukaryota</taxon>
        <taxon>Fungi</taxon>
        <taxon>Dikarya</taxon>
        <taxon>Basidiomycota</taxon>
        <taxon>Agaricomycotina</taxon>
        <taxon>Agaricomycetes</taxon>
        <taxon>Agaricomycetidae</taxon>
        <taxon>Agaricales</taxon>
        <taxon>Agaricineae</taxon>
        <taxon>Strophariaceae</taxon>
        <taxon>Hypholoma</taxon>
    </lineage>
</organism>
<proteinExistence type="predicted"/>
<name>A0A0D2P458_HYPSF</name>
<feature type="region of interest" description="Disordered" evidence="1">
    <location>
        <begin position="27"/>
        <end position="106"/>
    </location>
</feature>
<dbReference type="EMBL" id="KN817649">
    <property type="protein sequence ID" value="KJA15265.1"/>
    <property type="molecule type" value="Genomic_DNA"/>
</dbReference>
<accession>A0A0D2P458</accession>
<reference evidence="4" key="1">
    <citation type="submission" date="2014-04" db="EMBL/GenBank/DDBJ databases">
        <title>Evolutionary Origins and Diversification of the Mycorrhizal Mutualists.</title>
        <authorList>
            <consortium name="DOE Joint Genome Institute"/>
            <consortium name="Mycorrhizal Genomics Consortium"/>
            <person name="Kohler A."/>
            <person name="Kuo A."/>
            <person name="Nagy L.G."/>
            <person name="Floudas D."/>
            <person name="Copeland A."/>
            <person name="Barry K.W."/>
            <person name="Cichocki N."/>
            <person name="Veneault-Fourrey C."/>
            <person name="LaButti K."/>
            <person name="Lindquist E.A."/>
            <person name="Lipzen A."/>
            <person name="Lundell T."/>
            <person name="Morin E."/>
            <person name="Murat C."/>
            <person name="Riley R."/>
            <person name="Ohm R."/>
            <person name="Sun H."/>
            <person name="Tunlid A."/>
            <person name="Henrissat B."/>
            <person name="Grigoriev I.V."/>
            <person name="Hibbett D.S."/>
            <person name="Martin F."/>
        </authorList>
    </citation>
    <scope>NUCLEOTIDE SEQUENCE [LARGE SCALE GENOMIC DNA]</scope>
    <source>
        <strain evidence="4">FD-334 SS-4</strain>
    </source>
</reference>
<sequence>MRLFESAMASSSGGFNAHEPIILHGNLRKDGSSASSPLGRAGGLPRDKRLRRLPPPPPPRPFLSTHNADAAAAVDVNDNDGNEHGGDYDNGGDYNGGDDVSGDYDPSALALNEQLGEEGAALAAELKAAFARYEDDMGRAEAKDTIAWYVDAEQIATVMTDATVATMRVARDVEGVDSALSCEDDVLVCEACVGGGGGVARERYGGGGGVDELWCGRGDDHRRHDIPKTRRCAMKGARVLKELR</sequence>
<evidence type="ECO:0000313" key="2">
    <source>
        <dbReference type="EMBL" id="KJA15265.1"/>
    </source>
</evidence>
<evidence type="ECO:0000313" key="3">
    <source>
        <dbReference type="EMBL" id="KJA15426.1"/>
    </source>
</evidence>